<organism evidence="2 3">
    <name type="scientific">Aspergillus pseudoustus</name>
    <dbReference type="NCBI Taxonomy" id="1810923"/>
    <lineage>
        <taxon>Eukaryota</taxon>
        <taxon>Fungi</taxon>
        <taxon>Dikarya</taxon>
        <taxon>Ascomycota</taxon>
        <taxon>Pezizomycotina</taxon>
        <taxon>Eurotiomycetes</taxon>
        <taxon>Eurotiomycetidae</taxon>
        <taxon>Eurotiales</taxon>
        <taxon>Aspergillaceae</taxon>
        <taxon>Aspergillus</taxon>
        <taxon>Aspergillus subgen. Nidulantes</taxon>
    </lineage>
</organism>
<protein>
    <recommendedName>
        <fullName evidence="4">Secreted protein</fullName>
    </recommendedName>
</protein>
<comment type="caution">
    <text evidence="2">The sequence shown here is derived from an EMBL/GenBank/DDBJ whole genome shotgun (WGS) entry which is preliminary data.</text>
</comment>
<keyword evidence="1" id="KW-0732">Signal</keyword>
<gene>
    <name evidence="2" type="ORF">BJY01DRAFT_8082</name>
</gene>
<dbReference type="Proteomes" id="UP001610446">
    <property type="component" value="Unassembled WGS sequence"/>
</dbReference>
<evidence type="ECO:0000256" key="1">
    <source>
        <dbReference type="SAM" id="SignalP"/>
    </source>
</evidence>
<proteinExistence type="predicted"/>
<evidence type="ECO:0008006" key="4">
    <source>
        <dbReference type="Google" id="ProtNLM"/>
    </source>
</evidence>
<evidence type="ECO:0000313" key="2">
    <source>
        <dbReference type="EMBL" id="KAL2841542.1"/>
    </source>
</evidence>
<reference evidence="2 3" key="1">
    <citation type="submission" date="2024-07" db="EMBL/GenBank/DDBJ databases">
        <title>Section-level genome sequencing and comparative genomics of Aspergillus sections Usti and Cavernicolus.</title>
        <authorList>
            <consortium name="Lawrence Berkeley National Laboratory"/>
            <person name="Nybo J.L."/>
            <person name="Vesth T.C."/>
            <person name="Theobald S."/>
            <person name="Frisvad J.C."/>
            <person name="Larsen T.O."/>
            <person name="Kjaerboelling I."/>
            <person name="Rothschild-Mancinelli K."/>
            <person name="Lyhne E.K."/>
            <person name="Kogle M.E."/>
            <person name="Barry K."/>
            <person name="Clum A."/>
            <person name="Na H."/>
            <person name="Ledsgaard L."/>
            <person name="Lin J."/>
            <person name="Lipzen A."/>
            <person name="Kuo A."/>
            <person name="Riley R."/>
            <person name="Mondo S."/>
            <person name="Labutti K."/>
            <person name="Haridas S."/>
            <person name="Pangalinan J."/>
            <person name="Salamov A.A."/>
            <person name="Simmons B.A."/>
            <person name="Magnuson J.K."/>
            <person name="Chen J."/>
            <person name="Drula E."/>
            <person name="Henrissat B."/>
            <person name="Wiebenga A."/>
            <person name="Lubbers R.J."/>
            <person name="Gomes A.C."/>
            <person name="Makela M.R."/>
            <person name="Stajich J."/>
            <person name="Grigoriev I.V."/>
            <person name="Mortensen U.H."/>
            <person name="De Vries R.P."/>
            <person name="Baker S.E."/>
            <person name="Andersen M.R."/>
        </authorList>
    </citation>
    <scope>NUCLEOTIDE SEQUENCE [LARGE SCALE GENOMIC DNA]</scope>
    <source>
        <strain evidence="2 3">CBS 123904</strain>
    </source>
</reference>
<name>A0ABR4JR55_9EURO</name>
<feature type="signal peptide" evidence="1">
    <location>
        <begin position="1"/>
        <end position="23"/>
    </location>
</feature>
<feature type="chain" id="PRO_5047011990" description="Secreted protein" evidence="1">
    <location>
        <begin position="24"/>
        <end position="143"/>
    </location>
</feature>
<sequence>MRQCRRRLKGTNLLLGPIARAAASLVSAAALDDAMIFFAHTFASWCMCMLEPDYKPLSAHALLCSCLLLFKRWRTHKDGAASHRRSCPLSSKRRKGDSPGVVSDVTHLDHLTTCDSACACLGVFRHDELRSTYPESTCHSSDR</sequence>
<evidence type="ECO:0000313" key="3">
    <source>
        <dbReference type="Proteomes" id="UP001610446"/>
    </source>
</evidence>
<accession>A0ABR4JR55</accession>
<dbReference type="EMBL" id="JBFXLU010000108">
    <property type="protein sequence ID" value="KAL2841542.1"/>
    <property type="molecule type" value="Genomic_DNA"/>
</dbReference>
<keyword evidence="3" id="KW-1185">Reference proteome</keyword>